<dbReference type="Pfam" id="PF18648">
    <property type="entry name" value="ADPRTs_Tse2"/>
    <property type="match status" value="1"/>
</dbReference>
<name>A0A9W9XXV0_9EURO</name>
<sequence length="214" mass="25165">MLRNILRHMHAPALSIPHPPSHRPLSYMSRHSAFPASLYRFQIHRGSRLYDRTFKHDDWEYEDGIEVTADGLVHPNITADFSNGALFMPNTYYMQEVTRMSNDYYLEDVESGDPAAEAHYLSIPKGTTISKSLILFRERTSRFSLQPAHPMSLDDMLKIKYPREKEFLTCSKDLNSTLTHFYLEFGRTFNPDAWLEMNPYHEAFVDDQEEWMRH</sequence>
<dbReference type="InterPro" id="IPR041018">
    <property type="entry name" value="ADPRTs_Tse2"/>
</dbReference>
<accession>A0A9W9XXV0</accession>
<organism evidence="2 3">
    <name type="scientific">Penicillium fimorum</name>
    <dbReference type="NCBI Taxonomy" id="1882269"/>
    <lineage>
        <taxon>Eukaryota</taxon>
        <taxon>Fungi</taxon>
        <taxon>Dikarya</taxon>
        <taxon>Ascomycota</taxon>
        <taxon>Pezizomycotina</taxon>
        <taxon>Eurotiomycetes</taxon>
        <taxon>Eurotiomycetidae</taxon>
        <taxon>Eurotiales</taxon>
        <taxon>Aspergillaceae</taxon>
        <taxon>Penicillium</taxon>
    </lineage>
</organism>
<dbReference type="EMBL" id="JAPWDS010000002">
    <property type="protein sequence ID" value="KAJ5512251.1"/>
    <property type="molecule type" value="Genomic_DNA"/>
</dbReference>
<proteinExistence type="predicted"/>
<protein>
    <recommendedName>
        <fullName evidence="1">Tse2 ADP-ribosyltransferase toxin domain-containing protein</fullName>
    </recommendedName>
</protein>
<dbReference type="Proteomes" id="UP001149954">
    <property type="component" value="Unassembled WGS sequence"/>
</dbReference>
<dbReference type="AlphaFoldDB" id="A0A9W9XXV0"/>
<keyword evidence="3" id="KW-1185">Reference proteome</keyword>
<reference evidence="2" key="1">
    <citation type="submission" date="2022-12" db="EMBL/GenBank/DDBJ databases">
        <authorList>
            <person name="Petersen C."/>
        </authorList>
    </citation>
    <scope>NUCLEOTIDE SEQUENCE</scope>
    <source>
        <strain evidence="2">IBT 29495</strain>
    </source>
</reference>
<evidence type="ECO:0000313" key="2">
    <source>
        <dbReference type="EMBL" id="KAJ5512251.1"/>
    </source>
</evidence>
<reference evidence="2" key="2">
    <citation type="journal article" date="2023" name="IMA Fungus">
        <title>Comparative genomic study of the Penicillium genus elucidates a diverse pangenome and 15 lateral gene transfer events.</title>
        <authorList>
            <person name="Petersen C."/>
            <person name="Sorensen T."/>
            <person name="Nielsen M.R."/>
            <person name="Sondergaard T.E."/>
            <person name="Sorensen J.L."/>
            <person name="Fitzpatrick D.A."/>
            <person name="Frisvad J.C."/>
            <person name="Nielsen K.L."/>
        </authorList>
    </citation>
    <scope>NUCLEOTIDE SEQUENCE</scope>
    <source>
        <strain evidence="2">IBT 29495</strain>
    </source>
</reference>
<evidence type="ECO:0000259" key="1">
    <source>
        <dbReference type="Pfam" id="PF18648"/>
    </source>
</evidence>
<comment type="caution">
    <text evidence="2">The sequence shown here is derived from an EMBL/GenBank/DDBJ whole genome shotgun (WGS) entry which is preliminary data.</text>
</comment>
<gene>
    <name evidence="2" type="ORF">N7463_001803</name>
</gene>
<feature type="domain" description="Tse2 ADP-ribosyltransferase toxin" evidence="1">
    <location>
        <begin position="37"/>
        <end position="194"/>
    </location>
</feature>
<dbReference type="OrthoDB" id="10266325at2759"/>
<evidence type="ECO:0000313" key="3">
    <source>
        <dbReference type="Proteomes" id="UP001149954"/>
    </source>
</evidence>